<organism evidence="1 2">
    <name type="scientific">[Clostridium] celerecrescens 18A</name>
    <dbReference type="NCBI Taxonomy" id="1286362"/>
    <lineage>
        <taxon>Bacteria</taxon>
        <taxon>Bacillati</taxon>
        <taxon>Bacillota</taxon>
        <taxon>Clostridia</taxon>
        <taxon>Lachnospirales</taxon>
        <taxon>Lachnospiraceae</taxon>
        <taxon>Lacrimispora</taxon>
    </lineage>
</organism>
<dbReference type="Proteomes" id="UP000231092">
    <property type="component" value="Unassembled WGS sequence"/>
</dbReference>
<accession>A0A2M8Z457</accession>
<dbReference type="EMBL" id="PGET01000001">
    <property type="protein sequence ID" value="PJJ28225.1"/>
    <property type="molecule type" value="Genomic_DNA"/>
</dbReference>
<comment type="caution">
    <text evidence="1">The sequence shown here is derived from an EMBL/GenBank/DDBJ whole genome shotgun (WGS) entry which is preliminary data.</text>
</comment>
<reference evidence="1 2" key="1">
    <citation type="submission" date="2017-11" db="EMBL/GenBank/DDBJ databases">
        <title>Understudied soil microbes with underappreciated capabilities: Untangling the Clostridium saccharolyticum group.</title>
        <authorList>
            <person name="Leschine S."/>
        </authorList>
    </citation>
    <scope>NUCLEOTIDE SEQUENCE [LARGE SCALE GENOMIC DNA]</scope>
    <source>
        <strain evidence="1 2">18A</strain>
    </source>
</reference>
<evidence type="ECO:0000313" key="2">
    <source>
        <dbReference type="Proteomes" id="UP000231092"/>
    </source>
</evidence>
<name>A0A2M8Z457_9FIRM</name>
<proteinExistence type="predicted"/>
<dbReference type="RefSeq" id="WP_100304743.1">
    <property type="nucleotide sequence ID" value="NZ_PGET01000001.1"/>
</dbReference>
<dbReference type="AlphaFoldDB" id="A0A2M8Z457"/>
<protein>
    <submittedName>
        <fullName evidence="1">Uncharacterized protein</fullName>
    </submittedName>
</protein>
<sequence length="61" mass="7279">MRENLFCKILKLEKNLADASVQKNIKSKHRKRKIIPDEYYIDVITTVPERRAMVEMECIDI</sequence>
<dbReference type="OrthoDB" id="2058863at2"/>
<evidence type="ECO:0000313" key="1">
    <source>
        <dbReference type="EMBL" id="PJJ28225.1"/>
    </source>
</evidence>
<gene>
    <name evidence="1" type="ORF">H171_1718</name>
</gene>